<name>A0A0U3FPM2_9CREN</name>
<reference evidence="3 4" key="1">
    <citation type="submission" date="2013-11" db="EMBL/GenBank/DDBJ databases">
        <title>Comparative genomics of Ignicoccus.</title>
        <authorList>
            <person name="Podar M."/>
        </authorList>
    </citation>
    <scope>NUCLEOTIDE SEQUENCE [LARGE SCALE GENOMIC DNA]</scope>
    <source>
        <strain evidence="3 4">DSM 13165</strain>
    </source>
</reference>
<accession>A0A0U3FPM2</accession>
<dbReference type="AlphaFoldDB" id="A0A0U3FPM2"/>
<dbReference type="InterPro" id="IPR053857">
    <property type="entry name" value="Csx1_CARF"/>
</dbReference>
<sequence>MSLLVISTWGFSGSWKRVTYRLDDLRKVLETPLSSEVISCNVLKLFKGENIRRVILLPITLLDTKVNNFEEAEDVIRNSIIASNPDDNCKRDLEEILHDSQVKVVLGSGYFLSNTNLNEFIVPFSSVLSDIYLKIYESLEEAYNNPRSELRIILDITHGVNYYPVSLRAVVEKMLAIMSHRGRTKLYVASSDPFISSRNSQSKDIEKKVLKYHIIEWREFPKSKVFSMTSNIKLKSIVRSRDELNTQLRGLKSIVKYIKLLEVPSILAWSYLKYKLYEPLNKCDKNSIDKAKELLEEIKKEAKRFSIEGNKFIFPKEFDPEGIFDLISLIEIGRALSDLNGKIEDNLYVVNLKDLKSYNERYSEYMEAVSKHLWKKEFDDLVRAVELYRERILDANEALEVIPLNGIEKLELDNILIDKLKKMEKRKIQRKLEELRSLISMGWLPYSFLKVEARKKNGEDKDESKDKEYLLKELIKEALWWAVWDNSLNENYVRNFIAHAGLEKNLTFVSSESVGYYIPYLEQIISIMK</sequence>
<dbReference type="NCBIfam" id="TIGR02549">
    <property type="entry name" value="CRISPR_DxTHG"/>
    <property type="match status" value="1"/>
</dbReference>
<dbReference type="Proteomes" id="UP000060778">
    <property type="component" value="Chromosome"/>
</dbReference>
<dbReference type="EMBL" id="CP006867">
    <property type="protein sequence ID" value="ALU12239.1"/>
    <property type="molecule type" value="Genomic_DNA"/>
</dbReference>
<dbReference type="Gene3D" id="3.40.50.10640">
    <property type="entry name" value="SSO1389-like"/>
    <property type="match status" value="1"/>
</dbReference>
<proteinExistence type="predicted"/>
<dbReference type="STRING" id="940295.EYM_01740"/>
<organism evidence="3 4">
    <name type="scientific">Ignicoccus islandicus DSM 13165</name>
    <dbReference type="NCBI Taxonomy" id="940295"/>
    <lineage>
        <taxon>Archaea</taxon>
        <taxon>Thermoproteota</taxon>
        <taxon>Thermoprotei</taxon>
        <taxon>Desulfurococcales</taxon>
        <taxon>Desulfurococcaceae</taxon>
        <taxon>Ignicoccus</taxon>
    </lineage>
</organism>
<dbReference type="SUPFAM" id="SSF160980">
    <property type="entry name" value="SSO1389-like"/>
    <property type="match status" value="1"/>
</dbReference>
<evidence type="ECO:0000313" key="4">
    <source>
        <dbReference type="Proteomes" id="UP000060778"/>
    </source>
</evidence>
<keyword evidence="4" id="KW-1185">Reference proteome</keyword>
<dbReference type="OrthoDB" id="44235at2157"/>
<feature type="coiled-coil region" evidence="1">
    <location>
        <begin position="281"/>
        <end position="308"/>
    </location>
</feature>
<dbReference type="Pfam" id="PF22230">
    <property type="entry name" value="Csx1_CARF"/>
    <property type="match status" value="1"/>
</dbReference>
<dbReference type="PANTHER" id="PTHR37169">
    <property type="entry name" value="CRISPR SYSTEM ENDORIBONUCLEASE CSX1-RELATED"/>
    <property type="match status" value="1"/>
</dbReference>
<dbReference type="PANTHER" id="PTHR37169:SF1">
    <property type="entry name" value="CRISPR SYSTEM ENDORIBONUCLEASE CSX1"/>
    <property type="match status" value="1"/>
</dbReference>
<evidence type="ECO:0000256" key="1">
    <source>
        <dbReference type="SAM" id="Coils"/>
    </source>
</evidence>
<dbReference type="GeneID" id="30679754"/>
<feature type="domain" description="CRISPR system endoribonuclease Csx1 CARF" evidence="2">
    <location>
        <begin position="4"/>
        <end position="193"/>
    </location>
</feature>
<dbReference type="KEGG" id="iis:EYM_01740"/>
<evidence type="ECO:0000313" key="3">
    <source>
        <dbReference type="EMBL" id="ALU12239.1"/>
    </source>
</evidence>
<gene>
    <name evidence="3" type="ORF">EYM_01740</name>
</gene>
<dbReference type="RefSeq" id="WP_075049385.1">
    <property type="nucleotide sequence ID" value="NZ_CP006867.1"/>
</dbReference>
<keyword evidence="1" id="KW-0175">Coiled coil</keyword>
<protein>
    <recommendedName>
        <fullName evidence="2">CRISPR system endoribonuclease Csx1 CARF domain-containing protein</fullName>
    </recommendedName>
</protein>
<evidence type="ECO:0000259" key="2">
    <source>
        <dbReference type="Pfam" id="PF22230"/>
    </source>
</evidence>
<dbReference type="InterPro" id="IPR052875">
    <property type="entry name" value="CRISPR_assoc_ribonuclease"/>
</dbReference>
<dbReference type="InterPro" id="IPR013383">
    <property type="entry name" value="CRISPR-assoc_prot_DxTHG_CS"/>
</dbReference>